<organism evidence="3 4">
    <name type="scientific">Conoideocrella luteorostrata</name>
    <dbReference type="NCBI Taxonomy" id="1105319"/>
    <lineage>
        <taxon>Eukaryota</taxon>
        <taxon>Fungi</taxon>
        <taxon>Dikarya</taxon>
        <taxon>Ascomycota</taxon>
        <taxon>Pezizomycotina</taxon>
        <taxon>Sordariomycetes</taxon>
        <taxon>Hypocreomycetidae</taxon>
        <taxon>Hypocreales</taxon>
        <taxon>Clavicipitaceae</taxon>
        <taxon>Conoideocrella</taxon>
    </lineage>
</organism>
<feature type="transmembrane region" description="Helical" evidence="2">
    <location>
        <begin position="163"/>
        <end position="185"/>
    </location>
</feature>
<feature type="region of interest" description="Disordered" evidence="1">
    <location>
        <begin position="277"/>
        <end position="301"/>
    </location>
</feature>
<evidence type="ECO:0000313" key="4">
    <source>
        <dbReference type="Proteomes" id="UP001251528"/>
    </source>
</evidence>
<evidence type="ECO:0000256" key="1">
    <source>
        <dbReference type="SAM" id="MobiDB-lite"/>
    </source>
</evidence>
<evidence type="ECO:0000256" key="2">
    <source>
        <dbReference type="SAM" id="Phobius"/>
    </source>
</evidence>
<evidence type="ECO:0000313" key="3">
    <source>
        <dbReference type="EMBL" id="KAK2612007.1"/>
    </source>
</evidence>
<dbReference type="Proteomes" id="UP001251528">
    <property type="component" value="Unassembled WGS sequence"/>
</dbReference>
<proteinExistence type="predicted"/>
<dbReference type="AlphaFoldDB" id="A0AAJ0CZZ0"/>
<keyword evidence="4" id="KW-1185">Reference proteome</keyword>
<comment type="caution">
    <text evidence="3">The sequence shown here is derived from an EMBL/GenBank/DDBJ whole genome shotgun (WGS) entry which is preliminary data.</text>
</comment>
<sequence>MAPTSQSGLPLSTAQTKASQAVDVDIAEAWGEGFQFGGLIILMLVVICNIKRHVLLHKLILIEVQYNVSSIQEDNSTYNSRQQFLALWHATFIFFDDPIYGCEALGGIGQVSMHTFKMTETLINEHLDPREPWWIFTTVYFVWVIKRGYSRGFWELAKASSRFGVLSFCMVASIAFAIVDAVLVFRNWDNSTGINPFWRISLVLKCASDTIFLDDFKKFLDSLVIKPFNNIGSQAQFHRGHELRTHDFVNLSSETECHNAIPNSSHQEFATYHSATIKDGPKNGSSKDIYRAVASPPHSPN</sequence>
<name>A0AAJ0CZZ0_9HYPO</name>
<keyword evidence="2" id="KW-1133">Transmembrane helix</keyword>
<feature type="transmembrane region" description="Helical" evidence="2">
    <location>
        <begin position="33"/>
        <end position="50"/>
    </location>
</feature>
<protein>
    <submittedName>
        <fullName evidence="3">Uncharacterized protein</fullName>
    </submittedName>
</protein>
<dbReference type="PANTHER" id="PTHR42029">
    <property type="entry name" value="AN04G07800"/>
    <property type="match status" value="1"/>
</dbReference>
<keyword evidence="2" id="KW-0472">Membrane</keyword>
<keyword evidence="2" id="KW-0812">Transmembrane</keyword>
<dbReference type="EMBL" id="JASWJB010000022">
    <property type="protein sequence ID" value="KAK2612007.1"/>
    <property type="molecule type" value="Genomic_DNA"/>
</dbReference>
<accession>A0AAJ0CZZ0</accession>
<gene>
    <name evidence="3" type="ORF">QQS21_001972</name>
</gene>
<reference evidence="3" key="1">
    <citation type="submission" date="2023-06" db="EMBL/GenBank/DDBJ databases">
        <title>Conoideocrella luteorostrata (Hypocreales: Clavicipitaceae), a potential biocontrol fungus for elongate hemlock scale in United States Christmas tree production areas.</title>
        <authorList>
            <person name="Barrett H."/>
            <person name="Lovett B."/>
            <person name="Macias A.M."/>
            <person name="Stajich J.E."/>
            <person name="Kasson M.T."/>
        </authorList>
    </citation>
    <scope>NUCLEOTIDE SEQUENCE</scope>
    <source>
        <strain evidence="3">ARSEF 14590</strain>
    </source>
</reference>
<dbReference type="PANTHER" id="PTHR42029:SF3">
    <property type="entry name" value="AN04G07800"/>
    <property type="match status" value="1"/>
</dbReference>